<evidence type="ECO:0000256" key="12">
    <source>
        <dbReference type="ARBA" id="ARBA00022842"/>
    </source>
</evidence>
<dbReference type="GO" id="GO:0006166">
    <property type="term" value="P:purine ribonucleoside salvage"/>
    <property type="evidence" value="ECO:0007669"/>
    <property type="project" value="UniProtKB-KW"/>
</dbReference>
<dbReference type="Gene3D" id="3.40.50.2020">
    <property type="match status" value="1"/>
</dbReference>
<dbReference type="RefSeq" id="WP_199383279.1">
    <property type="nucleotide sequence ID" value="NZ_JAEMHM010000005.1"/>
</dbReference>
<keyword evidence="7 15" id="KW-0328">Glycosyltransferase</keyword>
<evidence type="ECO:0000313" key="17">
    <source>
        <dbReference type="EMBL" id="MBJ6724429.1"/>
    </source>
</evidence>
<keyword evidence="11 15" id="KW-0547">Nucleotide-binding</keyword>
<dbReference type="GO" id="GO:0052657">
    <property type="term" value="F:guanine phosphoribosyltransferase activity"/>
    <property type="evidence" value="ECO:0007669"/>
    <property type="project" value="UniProtKB-ARBA"/>
</dbReference>
<dbReference type="InterPro" id="IPR000836">
    <property type="entry name" value="PRTase_dom"/>
</dbReference>
<evidence type="ECO:0000256" key="3">
    <source>
        <dbReference type="ARBA" id="ARBA00004669"/>
    </source>
</evidence>
<evidence type="ECO:0000256" key="6">
    <source>
        <dbReference type="ARBA" id="ARBA00022490"/>
    </source>
</evidence>
<comment type="catalytic activity">
    <reaction evidence="13">
        <text>GMP + diphosphate = guanine + 5-phospho-alpha-D-ribose 1-diphosphate</text>
        <dbReference type="Rhea" id="RHEA:25424"/>
        <dbReference type="ChEBI" id="CHEBI:16235"/>
        <dbReference type="ChEBI" id="CHEBI:33019"/>
        <dbReference type="ChEBI" id="CHEBI:58017"/>
        <dbReference type="ChEBI" id="CHEBI:58115"/>
        <dbReference type="EC" id="2.4.2.8"/>
    </reaction>
    <physiologicalReaction direction="right-to-left" evidence="13">
        <dbReference type="Rhea" id="RHEA:25426"/>
    </physiologicalReaction>
</comment>
<evidence type="ECO:0000256" key="13">
    <source>
        <dbReference type="ARBA" id="ARBA00048811"/>
    </source>
</evidence>
<dbReference type="GO" id="GO:0004422">
    <property type="term" value="F:hypoxanthine phosphoribosyltransferase activity"/>
    <property type="evidence" value="ECO:0007669"/>
    <property type="project" value="InterPro"/>
</dbReference>
<dbReference type="Pfam" id="PF00156">
    <property type="entry name" value="Pribosyltran"/>
    <property type="match status" value="1"/>
</dbReference>
<comment type="caution">
    <text evidence="17">The sequence shown here is derived from an EMBL/GenBank/DDBJ whole genome shotgun (WGS) entry which is preliminary data.</text>
</comment>
<dbReference type="PANTHER" id="PTHR43340">
    <property type="entry name" value="HYPOXANTHINE-GUANINE PHOSPHORIBOSYLTRANSFERASE"/>
    <property type="match status" value="1"/>
</dbReference>
<evidence type="ECO:0000256" key="7">
    <source>
        <dbReference type="ARBA" id="ARBA00022676"/>
    </source>
</evidence>
<sequence>MERQLWLDRGFDLQLRYSKDRINAEIARLAAEISSDFQGQSLLIVVVLKGAFFFAADLVRELKVPVELDYVTLSSYAGTSTTGTVAIEKDLAADIAGRHVLVLEDIVDTGLTLTRLMDLLQQRGPESLNICTLIDKKERRQAEVEPKYVGIACEGGFLVGYGLDLDEQMRELSNIYEVRQTPGGVE</sequence>
<dbReference type="EMBL" id="JAEMHM010000005">
    <property type="protein sequence ID" value="MBJ6724429.1"/>
    <property type="molecule type" value="Genomic_DNA"/>
</dbReference>
<dbReference type="InterPro" id="IPR050408">
    <property type="entry name" value="HGPRT"/>
</dbReference>
<dbReference type="GO" id="GO:0000287">
    <property type="term" value="F:magnesium ion binding"/>
    <property type="evidence" value="ECO:0007669"/>
    <property type="project" value="TreeGrafter"/>
</dbReference>
<reference evidence="17" key="1">
    <citation type="submission" date="2020-12" db="EMBL/GenBank/DDBJ databases">
        <title>Geomonas sp. Red875, isolated from river sediment.</title>
        <authorList>
            <person name="Xu Z."/>
            <person name="Zhang Z."/>
            <person name="Masuda Y."/>
            <person name="Itoh H."/>
            <person name="Senoo K."/>
        </authorList>
    </citation>
    <scope>NUCLEOTIDE SEQUENCE</scope>
    <source>
        <strain evidence="17">Red875</strain>
    </source>
</reference>
<keyword evidence="6 15" id="KW-0963">Cytoplasm</keyword>
<dbReference type="FunFam" id="3.40.50.2020:FF:000006">
    <property type="entry name" value="Hypoxanthine phosphoribosyltransferase"/>
    <property type="match status" value="1"/>
</dbReference>
<comment type="pathway">
    <text evidence="3 15">Purine metabolism; IMP biosynthesis via salvage pathway; IMP from hypoxanthine: step 1/1.</text>
</comment>
<dbReference type="InterPro" id="IPR029057">
    <property type="entry name" value="PRTase-like"/>
</dbReference>
<keyword evidence="9 15" id="KW-0479">Metal-binding</keyword>
<comment type="subcellular location">
    <subcellularLocation>
        <location evidence="2 15">Cytoplasm</location>
    </subcellularLocation>
</comment>
<dbReference type="GO" id="GO:0005829">
    <property type="term" value="C:cytosol"/>
    <property type="evidence" value="ECO:0007669"/>
    <property type="project" value="TreeGrafter"/>
</dbReference>
<protein>
    <recommendedName>
        <fullName evidence="5 15">Hypoxanthine phosphoribosyltransferase</fullName>
        <ecNumber evidence="5 15">2.4.2.8</ecNumber>
    </recommendedName>
</protein>
<comment type="catalytic activity">
    <reaction evidence="14">
        <text>IMP + diphosphate = hypoxanthine + 5-phospho-alpha-D-ribose 1-diphosphate</text>
        <dbReference type="Rhea" id="RHEA:17973"/>
        <dbReference type="ChEBI" id="CHEBI:17368"/>
        <dbReference type="ChEBI" id="CHEBI:33019"/>
        <dbReference type="ChEBI" id="CHEBI:58017"/>
        <dbReference type="ChEBI" id="CHEBI:58053"/>
        <dbReference type="EC" id="2.4.2.8"/>
    </reaction>
    <physiologicalReaction direction="right-to-left" evidence="14">
        <dbReference type="Rhea" id="RHEA:17975"/>
    </physiologicalReaction>
</comment>
<evidence type="ECO:0000256" key="5">
    <source>
        <dbReference type="ARBA" id="ARBA00011895"/>
    </source>
</evidence>
<evidence type="ECO:0000256" key="15">
    <source>
        <dbReference type="RuleBase" id="RU364099"/>
    </source>
</evidence>
<proteinExistence type="inferred from homology"/>
<dbReference type="GO" id="GO:0006178">
    <property type="term" value="P:guanine salvage"/>
    <property type="evidence" value="ECO:0007669"/>
    <property type="project" value="TreeGrafter"/>
</dbReference>
<organism evidence="17 18">
    <name type="scientific">Geomesophilobacter sediminis</name>
    <dbReference type="NCBI Taxonomy" id="2798584"/>
    <lineage>
        <taxon>Bacteria</taxon>
        <taxon>Pseudomonadati</taxon>
        <taxon>Thermodesulfobacteriota</taxon>
        <taxon>Desulfuromonadia</taxon>
        <taxon>Geobacterales</taxon>
        <taxon>Geobacteraceae</taxon>
        <taxon>Geomesophilobacter</taxon>
    </lineage>
</organism>
<dbReference type="EC" id="2.4.2.8" evidence="5 15"/>
<dbReference type="GO" id="GO:0046100">
    <property type="term" value="P:hypoxanthine metabolic process"/>
    <property type="evidence" value="ECO:0007669"/>
    <property type="project" value="TreeGrafter"/>
</dbReference>
<evidence type="ECO:0000256" key="2">
    <source>
        <dbReference type="ARBA" id="ARBA00004496"/>
    </source>
</evidence>
<evidence type="ECO:0000259" key="16">
    <source>
        <dbReference type="Pfam" id="PF00156"/>
    </source>
</evidence>
<evidence type="ECO:0000256" key="9">
    <source>
        <dbReference type="ARBA" id="ARBA00022723"/>
    </source>
</evidence>
<gene>
    <name evidence="17" type="primary">hpt</name>
    <name evidence="17" type="ORF">JFN93_06895</name>
</gene>
<dbReference type="InterPro" id="IPR005904">
    <property type="entry name" value="Hxn_phspho_trans"/>
</dbReference>
<dbReference type="AlphaFoldDB" id="A0A8J7IPQ1"/>
<dbReference type="UniPathway" id="UPA00591">
    <property type="reaction ID" value="UER00648"/>
</dbReference>
<dbReference type="GO" id="GO:0032264">
    <property type="term" value="P:IMP salvage"/>
    <property type="evidence" value="ECO:0007669"/>
    <property type="project" value="UniProtKB-UniPathway"/>
</dbReference>
<keyword evidence="10 15" id="KW-0660">Purine salvage</keyword>
<keyword evidence="8 15" id="KW-0808">Transferase</keyword>
<dbReference type="PANTHER" id="PTHR43340:SF1">
    <property type="entry name" value="HYPOXANTHINE PHOSPHORIBOSYLTRANSFERASE"/>
    <property type="match status" value="1"/>
</dbReference>
<keyword evidence="18" id="KW-1185">Reference proteome</keyword>
<evidence type="ECO:0000256" key="10">
    <source>
        <dbReference type="ARBA" id="ARBA00022726"/>
    </source>
</evidence>
<dbReference type="GO" id="GO:0000166">
    <property type="term" value="F:nucleotide binding"/>
    <property type="evidence" value="ECO:0007669"/>
    <property type="project" value="UniProtKB-KW"/>
</dbReference>
<evidence type="ECO:0000256" key="1">
    <source>
        <dbReference type="ARBA" id="ARBA00001946"/>
    </source>
</evidence>
<dbReference type="SUPFAM" id="SSF53271">
    <property type="entry name" value="PRTase-like"/>
    <property type="match status" value="1"/>
</dbReference>
<evidence type="ECO:0000256" key="14">
    <source>
        <dbReference type="ARBA" id="ARBA00049402"/>
    </source>
</evidence>
<feature type="domain" description="Phosphoribosyltransferase" evidence="16">
    <location>
        <begin position="21"/>
        <end position="164"/>
    </location>
</feature>
<evidence type="ECO:0000256" key="8">
    <source>
        <dbReference type="ARBA" id="ARBA00022679"/>
    </source>
</evidence>
<evidence type="ECO:0000313" key="18">
    <source>
        <dbReference type="Proteomes" id="UP000636888"/>
    </source>
</evidence>
<dbReference type="Proteomes" id="UP000636888">
    <property type="component" value="Unassembled WGS sequence"/>
</dbReference>
<name>A0A8J7IPQ1_9BACT</name>
<comment type="cofactor">
    <cofactor evidence="1 15">
        <name>Mg(2+)</name>
        <dbReference type="ChEBI" id="CHEBI:18420"/>
    </cofactor>
</comment>
<evidence type="ECO:0000256" key="4">
    <source>
        <dbReference type="ARBA" id="ARBA00008391"/>
    </source>
</evidence>
<dbReference type="NCBIfam" id="TIGR01203">
    <property type="entry name" value="HGPRTase"/>
    <property type="match status" value="1"/>
</dbReference>
<dbReference type="GO" id="GO:0032263">
    <property type="term" value="P:GMP salvage"/>
    <property type="evidence" value="ECO:0007669"/>
    <property type="project" value="TreeGrafter"/>
</dbReference>
<dbReference type="CDD" id="cd06223">
    <property type="entry name" value="PRTases_typeI"/>
    <property type="match status" value="1"/>
</dbReference>
<keyword evidence="12 15" id="KW-0460">Magnesium</keyword>
<evidence type="ECO:0000256" key="11">
    <source>
        <dbReference type="ARBA" id="ARBA00022741"/>
    </source>
</evidence>
<comment type="similarity">
    <text evidence="4 15">Belongs to the purine/pyrimidine phosphoribosyltransferase family.</text>
</comment>
<accession>A0A8J7IPQ1</accession>